<dbReference type="InterPro" id="IPR010662">
    <property type="entry name" value="RBBP9/YdeN"/>
</dbReference>
<dbReference type="Pfam" id="PF06821">
    <property type="entry name" value="Ser_hydrolase"/>
    <property type="match status" value="1"/>
</dbReference>
<dbReference type="EMBL" id="JAWZXF010000011">
    <property type="protein sequence ID" value="MDX7922564.1"/>
    <property type="molecule type" value="Genomic_DNA"/>
</dbReference>
<name>A0AAP6GCZ1_AERME</name>
<dbReference type="EC" id="3.-.-.-" evidence="1"/>
<proteinExistence type="predicted"/>
<accession>A0AAP6GCZ1</accession>
<evidence type="ECO:0000313" key="1">
    <source>
        <dbReference type="EMBL" id="MDX7922564.1"/>
    </source>
</evidence>
<gene>
    <name evidence="1" type="ORF">SJS82_11550</name>
</gene>
<dbReference type="GO" id="GO:0016787">
    <property type="term" value="F:hydrolase activity"/>
    <property type="evidence" value="ECO:0007669"/>
    <property type="project" value="UniProtKB-KW"/>
</dbReference>
<protein>
    <submittedName>
        <fullName evidence="1">Alpha/beta hydrolase</fullName>
        <ecNumber evidence="1">3.-.-.-</ecNumber>
    </submittedName>
</protein>
<organism evidence="1 2">
    <name type="scientific">Aeromonas media</name>
    <dbReference type="NCBI Taxonomy" id="651"/>
    <lineage>
        <taxon>Bacteria</taxon>
        <taxon>Pseudomonadati</taxon>
        <taxon>Pseudomonadota</taxon>
        <taxon>Gammaproteobacteria</taxon>
        <taxon>Aeromonadales</taxon>
        <taxon>Aeromonadaceae</taxon>
        <taxon>Aeromonas</taxon>
    </lineage>
</organism>
<dbReference type="InterPro" id="IPR029058">
    <property type="entry name" value="AB_hydrolase_fold"/>
</dbReference>
<sequence>MTVLILPGIGNSGADHWQSHWEQANPHYVRVEQRDWDSPHCADWVASLEASVKHHGKETILVAHSLACLLVAHWAAQTTLKIKGALLVAVPNPQGPNFPAQATGFAPLPRKALPFASMVIASTDDPYGAIAYAEQCAAVWGSELVNVGEAGHINGASGLGSWPAGHDLLNALTLS</sequence>
<dbReference type="SUPFAM" id="SSF53474">
    <property type="entry name" value="alpha/beta-Hydrolases"/>
    <property type="match status" value="1"/>
</dbReference>
<keyword evidence="1" id="KW-0378">Hydrolase</keyword>
<dbReference type="Proteomes" id="UP001285835">
    <property type="component" value="Unassembled WGS sequence"/>
</dbReference>
<dbReference type="AlphaFoldDB" id="A0AAP6GCZ1"/>
<evidence type="ECO:0000313" key="2">
    <source>
        <dbReference type="Proteomes" id="UP001285835"/>
    </source>
</evidence>
<comment type="caution">
    <text evidence="1">The sequence shown here is derived from an EMBL/GenBank/DDBJ whole genome shotgun (WGS) entry which is preliminary data.</text>
</comment>
<dbReference type="RefSeq" id="WP_319917228.1">
    <property type="nucleotide sequence ID" value="NZ_JAWZXF010000011.1"/>
</dbReference>
<reference evidence="1" key="1">
    <citation type="submission" date="2023-11" db="EMBL/GenBank/DDBJ databases">
        <title>WGS of Aeromonas in Northern Israel.</title>
        <authorList>
            <person name="Hershko Y."/>
        </authorList>
    </citation>
    <scope>NUCLEOTIDE SEQUENCE</scope>
    <source>
        <strain evidence="1">02297</strain>
    </source>
</reference>
<dbReference type="Gene3D" id="3.40.50.1820">
    <property type="entry name" value="alpha/beta hydrolase"/>
    <property type="match status" value="1"/>
</dbReference>